<dbReference type="SMART" id="SM00014">
    <property type="entry name" value="acidPPc"/>
    <property type="match status" value="1"/>
</dbReference>
<feature type="transmembrane region" description="Helical" evidence="1">
    <location>
        <begin position="102"/>
        <end position="120"/>
    </location>
</feature>
<evidence type="ECO:0000256" key="1">
    <source>
        <dbReference type="SAM" id="Phobius"/>
    </source>
</evidence>
<dbReference type="Proteomes" id="UP000034364">
    <property type="component" value="Unassembled WGS sequence"/>
</dbReference>
<organism evidence="3 4">
    <name type="scientific">Candidatus Amesbacteria bacterium GW2011_GWA1_47_16</name>
    <dbReference type="NCBI Taxonomy" id="1618353"/>
    <lineage>
        <taxon>Bacteria</taxon>
        <taxon>Candidatus Amesiibacteriota</taxon>
    </lineage>
</organism>
<dbReference type="EMBL" id="LCNV01000041">
    <property type="protein sequence ID" value="KKU62922.1"/>
    <property type="molecule type" value="Genomic_DNA"/>
</dbReference>
<gene>
    <name evidence="3" type="ORF">UX87_C0041G0003</name>
</gene>
<keyword evidence="1" id="KW-1133">Transmembrane helix</keyword>
<feature type="transmembrane region" description="Helical" evidence="1">
    <location>
        <begin position="126"/>
        <end position="144"/>
    </location>
</feature>
<comment type="caution">
    <text evidence="3">The sequence shown here is derived from an EMBL/GenBank/DDBJ whole genome shotgun (WGS) entry which is preliminary data.</text>
</comment>
<evidence type="ECO:0000313" key="4">
    <source>
        <dbReference type="Proteomes" id="UP000034364"/>
    </source>
</evidence>
<feature type="domain" description="Phosphatidic acid phosphatase type 2/haloperoxidase" evidence="2">
    <location>
        <begin position="33"/>
        <end position="141"/>
    </location>
</feature>
<evidence type="ECO:0000259" key="2">
    <source>
        <dbReference type="SMART" id="SM00014"/>
    </source>
</evidence>
<feature type="transmembrane region" description="Helical" evidence="1">
    <location>
        <begin position="6"/>
        <end position="27"/>
    </location>
</feature>
<feature type="transmembrane region" description="Helical" evidence="1">
    <location>
        <begin position="34"/>
        <end position="57"/>
    </location>
</feature>
<dbReference type="PANTHER" id="PTHR14969">
    <property type="entry name" value="SPHINGOSINE-1-PHOSPHATE PHOSPHOHYDROLASE"/>
    <property type="match status" value="1"/>
</dbReference>
<dbReference type="Gene3D" id="1.20.144.10">
    <property type="entry name" value="Phosphatidic acid phosphatase type 2/haloperoxidase"/>
    <property type="match status" value="1"/>
</dbReference>
<proteinExistence type="predicted"/>
<protein>
    <submittedName>
        <fullName evidence="3">PAP2 family protein</fullName>
    </submittedName>
</protein>
<accession>A0A0G1S0Q6</accession>
<evidence type="ECO:0000313" key="3">
    <source>
        <dbReference type="EMBL" id="KKU62922.1"/>
    </source>
</evidence>
<dbReference type="AlphaFoldDB" id="A0A0G1S0Q6"/>
<dbReference type="PANTHER" id="PTHR14969:SF13">
    <property type="entry name" value="AT30094P"/>
    <property type="match status" value="1"/>
</dbReference>
<dbReference type="Pfam" id="PF01569">
    <property type="entry name" value="PAP2"/>
    <property type="match status" value="1"/>
</dbReference>
<keyword evidence="1" id="KW-0812">Transmembrane</keyword>
<sequence>MFSDRLISFVADYLIFIFPVMLAAIWFAGYRKAFYHMVLSAGFVWILSSLIKDFFYFPRPYIVDARIPAARFFLDGSFPSGHTAVAFALSFSLFIYHRSLGLALLALSCIIAFGRVLGGVHSFLDVSGGILLGLFTAYIAQIPLDTYHSKC</sequence>
<dbReference type="SUPFAM" id="SSF48317">
    <property type="entry name" value="Acid phosphatase/Vanadium-dependent haloperoxidase"/>
    <property type="match status" value="1"/>
</dbReference>
<reference evidence="3 4" key="1">
    <citation type="journal article" date="2015" name="Nature">
        <title>rRNA introns, odd ribosomes, and small enigmatic genomes across a large radiation of phyla.</title>
        <authorList>
            <person name="Brown C.T."/>
            <person name="Hug L.A."/>
            <person name="Thomas B.C."/>
            <person name="Sharon I."/>
            <person name="Castelle C.J."/>
            <person name="Singh A."/>
            <person name="Wilkins M.J."/>
            <person name="Williams K.H."/>
            <person name="Banfield J.F."/>
        </authorList>
    </citation>
    <scope>NUCLEOTIDE SEQUENCE [LARGE SCALE GENOMIC DNA]</scope>
</reference>
<keyword evidence="1" id="KW-0472">Membrane</keyword>
<name>A0A0G1S0Q6_9BACT</name>
<dbReference type="InterPro" id="IPR036938">
    <property type="entry name" value="PAP2/HPO_sf"/>
</dbReference>
<dbReference type="InterPro" id="IPR000326">
    <property type="entry name" value="PAP2/HPO"/>
</dbReference>